<sequence length="203" mass="22248">MKQSVVLPRGADGASPAPYLCRAGQKKGRKPVAMTTDTARGQSVWNGRDWYVSFGEANKSRNWDDAQRYGFVSAGGRKWYSDSLRQVPVGGRVFAYIPKVGYAGVGTVTAPAAPADHAVLIIDGGSVAFRSLDLVGPYGREVPDPDPDEDYREWILPVAWEHTVDRTQALRIPGLFANQNSACRLRDQFTIDEVTAFFGPADR</sequence>
<reference evidence="1 2" key="1">
    <citation type="submission" date="2023-08" db="EMBL/GenBank/DDBJ databases">
        <authorList>
            <person name="Girao M."/>
            <person name="Carvalho M.F."/>
        </authorList>
    </citation>
    <scope>NUCLEOTIDE SEQUENCE [LARGE SCALE GENOMIC DNA]</scope>
    <source>
        <strain evidence="1 2">CC-R104</strain>
    </source>
</reference>
<protein>
    <recommendedName>
        <fullName evidence="3">EVE domain-containing protein</fullName>
    </recommendedName>
</protein>
<keyword evidence="2" id="KW-1185">Reference proteome</keyword>
<gene>
    <name evidence="1" type="ORF">Q8814_21525</name>
</gene>
<organism evidence="1 2">
    <name type="scientific">Rhodococcus chondri</name>
    <dbReference type="NCBI Taxonomy" id="3065941"/>
    <lineage>
        <taxon>Bacteria</taxon>
        <taxon>Bacillati</taxon>
        <taxon>Actinomycetota</taxon>
        <taxon>Actinomycetes</taxon>
        <taxon>Mycobacteriales</taxon>
        <taxon>Nocardiaceae</taxon>
        <taxon>Rhodococcus</taxon>
    </lineage>
</organism>
<evidence type="ECO:0008006" key="3">
    <source>
        <dbReference type="Google" id="ProtNLM"/>
    </source>
</evidence>
<dbReference type="Proteomes" id="UP001331936">
    <property type="component" value="Unassembled WGS sequence"/>
</dbReference>
<accession>A0ABU7JXM1</accession>
<evidence type="ECO:0000313" key="2">
    <source>
        <dbReference type="Proteomes" id="UP001331936"/>
    </source>
</evidence>
<dbReference type="EMBL" id="JAUZMZ010000169">
    <property type="protein sequence ID" value="MEE2034659.1"/>
    <property type="molecule type" value="Genomic_DNA"/>
</dbReference>
<dbReference type="RefSeq" id="WP_330154022.1">
    <property type="nucleotide sequence ID" value="NZ_JAUZMZ010000169.1"/>
</dbReference>
<proteinExistence type="predicted"/>
<comment type="caution">
    <text evidence="1">The sequence shown here is derived from an EMBL/GenBank/DDBJ whole genome shotgun (WGS) entry which is preliminary data.</text>
</comment>
<name>A0ABU7JXM1_9NOCA</name>
<evidence type="ECO:0000313" key="1">
    <source>
        <dbReference type="EMBL" id="MEE2034659.1"/>
    </source>
</evidence>